<keyword evidence="5 9" id="KW-0798">TonB box</keyword>
<dbReference type="InterPro" id="IPR023997">
    <property type="entry name" value="TonB-dep_OMP_SusC/RagA_CS"/>
</dbReference>
<evidence type="ECO:0000256" key="5">
    <source>
        <dbReference type="ARBA" id="ARBA00023077"/>
    </source>
</evidence>
<evidence type="ECO:0000259" key="12">
    <source>
        <dbReference type="Pfam" id="PF07715"/>
    </source>
</evidence>
<dbReference type="EMBL" id="FXSZ01000001">
    <property type="protein sequence ID" value="SMO31819.1"/>
    <property type="molecule type" value="Genomic_DNA"/>
</dbReference>
<dbReference type="InterPro" id="IPR000531">
    <property type="entry name" value="Beta-barrel_TonB"/>
</dbReference>
<keyword evidence="10" id="KW-0732">Signal</keyword>
<feature type="domain" description="TonB-dependent receptor-like beta-barrel" evidence="11">
    <location>
        <begin position="451"/>
        <end position="834"/>
    </location>
</feature>
<comment type="similarity">
    <text evidence="8 9">Belongs to the TonB-dependent receptor family.</text>
</comment>
<feature type="chain" id="PRO_5021790880" evidence="10">
    <location>
        <begin position="30"/>
        <end position="1113"/>
    </location>
</feature>
<dbReference type="InterPro" id="IPR012910">
    <property type="entry name" value="Plug_dom"/>
</dbReference>
<evidence type="ECO:0000259" key="11">
    <source>
        <dbReference type="Pfam" id="PF00593"/>
    </source>
</evidence>
<dbReference type="Gene3D" id="2.60.40.1120">
    <property type="entry name" value="Carboxypeptidase-like, regulatory domain"/>
    <property type="match status" value="1"/>
</dbReference>
<evidence type="ECO:0000256" key="4">
    <source>
        <dbReference type="ARBA" id="ARBA00022692"/>
    </source>
</evidence>
<protein>
    <submittedName>
        <fullName evidence="13">Iron complex outermembrane recepter protein</fullName>
    </submittedName>
</protein>
<feature type="domain" description="TonB-dependent receptor plug" evidence="12">
    <location>
        <begin position="125"/>
        <end position="251"/>
    </location>
</feature>
<evidence type="ECO:0000256" key="10">
    <source>
        <dbReference type="SAM" id="SignalP"/>
    </source>
</evidence>
<keyword evidence="2 8" id="KW-0813">Transport</keyword>
<dbReference type="InterPro" id="IPR036942">
    <property type="entry name" value="Beta-barrel_TonB_sf"/>
</dbReference>
<dbReference type="PROSITE" id="PS52016">
    <property type="entry name" value="TONB_DEPENDENT_REC_3"/>
    <property type="match status" value="1"/>
</dbReference>
<reference evidence="13 14" key="1">
    <citation type="submission" date="2017-05" db="EMBL/GenBank/DDBJ databases">
        <authorList>
            <person name="Varghese N."/>
            <person name="Submissions S."/>
        </authorList>
    </citation>
    <scope>NUCLEOTIDE SEQUENCE [LARGE SCALE GENOMIC DNA]</scope>
    <source>
        <strain evidence="13 14">DSM 21342</strain>
    </source>
</reference>
<dbReference type="Gene3D" id="2.170.130.10">
    <property type="entry name" value="TonB-dependent receptor, plug domain"/>
    <property type="match status" value="1"/>
</dbReference>
<evidence type="ECO:0000256" key="2">
    <source>
        <dbReference type="ARBA" id="ARBA00022448"/>
    </source>
</evidence>
<dbReference type="Pfam" id="PF13715">
    <property type="entry name" value="CarbopepD_reg_2"/>
    <property type="match status" value="1"/>
</dbReference>
<dbReference type="InterPro" id="IPR037066">
    <property type="entry name" value="Plug_dom_sf"/>
</dbReference>
<dbReference type="FunFam" id="2.60.40.1120:FF:000003">
    <property type="entry name" value="Outer membrane protein Omp121"/>
    <property type="match status" value="1"/>
</dbReference>
<keyword evidence="3 8" id="KW-1134">Transmembrane beta strand</keyword>
<dbReference type="NCBIfam" id="TIGR04057">
    <property type="entry name" value="SusC_RagA_signa"/>
    <property type="match status" value="1"/>
</dbReference>
<dbReference type="OrthoDB" id="9768177at2"/>
<feature type="signal peptide" evidence="10">
    <location>
        <begin position="1"/>
        <end position="29"/>
    </location>
</feature>
<keyword evidence="14" id="KW-1185">Reference proteome</keyword>
<keyword evidence="7 8" id="KW-0998">Cell outer membrane</keyword>
<proteinExistence type="inferred from homology"/>
<accession>A0A521AAH2</accession>
<dbReference type="Pfam" id="PF07715">
    <property type="entry name" value="Plug"/>
    <property type="match status" value="1"/>
</dbReference>
<evidence type="ECO:0000256" key="3">
    <source>
        <dbReference type="ARBA" id="ARBA00022452"/>
    </source>
</evidence>
<organism evidence="13 14">
    <name type="scientific">Solitalea koreensis</name>
    <dbReference type="NCBI Taxonomy" id="543615"/>
    <lineage>
        <taxon>Bacteria</taxon>
        <taxon>Pseudomonadati</taxon>
        <taxon>Bacteroidota</taxon>
        <taxon>Sphingobacteriia</taxon>
        <taxon>Sphingobacteriales</taxon>
        <taxon>Sphingobacteriaceae</taxon>
        <taxon>Solitalea</taxon>
    </lineage>
</organism>
<dbReference type="InterPro" id="IPR039426">
    <property type="entry name" value="TonB-dep_rcpt-like"/>
</dbReference>
<dbReference type="Pfam" id="PF00593">
    <property type="entry name" value="TonB_dep_Rec_b-barrel"/>
    <property type="match status" value="1"/>
</dbReference>
<dbReference type="InterPro" id="IPR008969">
    <property type="entry name" value="CarboxyPept-like_regulatory"/>
</dbReference>
<name>A0A521AAH2_9SPHI</name>
<keyword evidence="4 8" id="KW-0812">Transmembrane</keyword>
<dbReference type="Gene3D" id="2.40.170.20">
    <property type="entry name" value="TonB-dependent receptor, beta-barrel domain"/>
    <property type="match status" value="1"/>
</dbReference>
<evidence type="ECO:0000256" key="1">
    <source>
        <dbReference type="ARBA" id="ARBA00004571"/>
    </source>
</evidence>
<dbReference type="SUPFAM" id="SSF56935">
    <property type="entry name" value="Porins"/>
    <property type="match status" value="1"/>
</dbReference>
<dbReference type="GO" id="GO:0009279">
    <property type="term" value="C:cell outer membrane"/>
    <property type="evidence" value="ECO:0007669"/>
    <property type="project" value="UniProtKB-SubCell"/>
</dbReference>
<dbReference type="AlphaFoldDB" id="A0A521AAH2"/>
<dbReference type="Proteomes" id="UP000315971">
    <property type="component" value="Unassembled WGS sequence"/>
</dbReference>
<sequence length="1113" mass="123422">MCNLNFIKIMKQKLLLFLTLFFWSALTFAQTMKTVTGVVKDKNNEPLPAVNIQVVGSQQGTISDADGKFSISVAENAKLSFSYIGYKTIVMAVGNKAMLQVTLEDEGKNLEEVVVTALGIKREQKTLGYAISSIKSQELVKTGNTVNPLMSLYGKAAGLRIASTTTGPTGGTVINIRNAVSLTEGARTRPLFVVDGIPIFDQNTATSTNDRDGRDRGTGINDINAEDIESIEVLKGAKAAVLYGYMGANGVVLINTKNGALKKGLGVDFSTNYTYDNVAFQPDFQNEYGSGGNLAYSNVDPSLADAKGFRYEMINDQKTPVFFNSSGSFGPKMDGTQVYWYDKTMRPYSAQPNNYQELFNQGHLQTTNISVSNGGAFGSIRFGYSNKNYNSIMVGAGQKNHVLSFSGNFNPSKYLKVGFNSNYYYTDNHNAPFRMQSFATYGIARDLKTDLLRDNITDETGQYSYFAMNKDIANRSTGTISGTFGNDYLWNQTQNTYDELRHHFIQSINATANFTPWLNLSLLGGFDMTRINDVVKQKFTRPLYLDSKQGYYSELNNQHSSIYGQALLNFNRNLNKDFTLTGTVGSVYRYNMDKSLYGLSKNFAIENLFKFNNSTDVATYTGWGDEGDDVTYSVLASANLSFRNYLYLELQGRNDWTSILPPSNNRYFYPGASLSYIASDHLELPQVIKFAKFRASIADVGRPGERYFGNNSYDNGLYGSVPFANASTTLPPAETVDGKLVLNLKPEKKREMELGFETKFFNNNRLGIDFSYYQSNMYNQIMALSVPQSSGTAAVRTNAGSIRNRGVELQLTGTPVLTKKWNWNTTLNLSYNKNKIMELAQGITVHPLWGVNGAFARAVVGGEYGEIYIAPWKRNSEGKFIINSDGVNVFDKDNLKKVGVTLPKTLGGFNSNLKFKGVSFDMDLDWQFGGTLISQSNMFGRGNGTFASSLQYRDEAHGGLPYYVTTSGEYKQLASHSSTVPADSKYNFIFHDGVVLDGVKEDGVTPNDKLICAQAYYEKTYWQGYMDVTEDVVYKSDYISLRRLTLSYDLPSSLTSKMKVQKVNVGVFASNVAYLYKAIPNVTPESTGGTNEFMEVTNLPGVRVVGAQLKFSF</sequence>
<evidence type="ECO:0000256" key="8">
    <source>
        <dbReference type="PROSITE-ProRule" id="PRU01360"/>
    </source>
</evidence>
<comment type="subcellular location">
    <subcellularLocation>
        <location evidence="1 8">Cell outer membrane</location>
        <topology evidence="1 8">Multi-pass membrane protein</topology>
    </subcellularLocation>
</comment>
<dbReference type="NCBIfam" id="TIGR04056">
    <property type="entry name" value="OMP_RagA_SusC"/>
    <property type="match status" value="1"/>
</dbReference>
<evidence type="ECO:0000313" key="13">
    <source>
        <dbReference type="EMBL" id="SMO31819.1"/>
    </source>
</evidence>
<keyword evidence="6 8" id="KW-0472">Membrane</keyword>
<gene>
    <name evidence="13" type="ORF">SAMN06265350_1019</name>
</gene>
<evidence type="ECO:0000256" key="9">
    <source>
        <dbReference type="RuleBase" id="RU003357"/>
    </source>
</evidence>
<evidence type="ECO:0000256" key="6">
    <source>
        <dbReference type="ARBA" id="ARBA00023136"/>
    </source>
</evidence>
<evidence type="ECO:0000256" key="7">
    <source>
        <dbReference type="ARBA" id="ARBA00023237"/>
    </source>
</evidence>
<dbReference type="SUPFAM" id="SSF49464">
    <property type="entry name" value="Carboxypeptidase regulatory domain-like"/>
    <property type="match status" value="1"/>
</dbReference>
<evidence type="ECO:0000313" key="14">
    <source>
        <dbReference type="Proteomes" id="UP000315971"/>
    </source>
</evidence>
<dbReference type="InterPro" id="IPR023996">
    <property type="entry name" value="TonB-dep_OMP_SusC/RagA"/>
</dbReference>